<keyword evidence="2" id="KW-1185">Reference proteome</keyword>
<organism evidence="1 2">
    <name type="scientific">Perca fluviatilis</name>
    <name type="common">European perch</name>
    <dbReference type="NCBI Taxonomy" id="8168"/>
    <lineage>
        <taxon>Eukaryota</taxon>
        <taxon>Metazoa</taxon>
        <taxon>Chordata</taxon>
        <taxon>Craniata</taxon>
        <taxon>Vertebrata</taxon>
        <taxon>Euteleostomi</taxon>
        <taxon>Actinopterygii</taxon>
        <taxon>Neopterygii</taxon>
        <taxon>Teleostei</taxon>
        <taxon>Neoteleostei</taxon>
        <taxon>Acanthomorphata</taxon>
        <taxon>Eupercaria</taxon>
        <taxon>Perciformes</taxon>
        <taxon>Percoidei</taxon>
        <taxon>Percidae</taxon>
        <taxon>Percinae</taxon>
        <taxon>Perca</taxon>
    </lineage>
</organism>
<comment type="caution">
    <text evidence="1">The sequence shown here is derived from an EMBL/GenBank/DDBJ whole genome shotgun (WGS) entry which is preliminary data.</text>
</comment>
<accession>A0A6A5EQJ1</accession>
<proteinExistence type="predicted"/>
<reference evidence="1 2" key="1">
    <citation type="submission" date="2019-06" db="EMBL/GenBank/DDBJ databases">
        <title>A chromosome-scale genome assembly of the European perch, Perca fluviatilis.</title>
        <authorList>
            <person name="Roques C."/>
            <person name="Zahm M."/>
            <person name="Cabau C."/>
            <person name="Klopp C."/>
            <person name="Bouchez O."/>
            <person name="Donnadieu C."/>
            <person name="Kuhl H."/>
            <person name="Gislard M."/>
            <person name="Guendouz S."/>
            <person name="Journot L."/>
            <person name="Haffray P."/>
            <person name="Bestin A."/>
            <person name="Morvezen R."/>
            <person name="Feron R."/>
            <person name="Wen M."/>
            <person name="Jouanno E."/>
            <person name="Herpin A."/>
            <person name="Schartl M."/>
            <person name="Postlethwait J."/>
            <person name="Schaerlinger B."/>
            <person name="Chardard D."/>
            <person name="Lecocq T."/>
            <person name="Poncet C."/>
            <person name="Jaffrelo L."/>
            <person name="Lampietro C."/>
            <person name="Guiguen Y."/>
        </authorList>
    </citation>
    <scope>NUCLEOTIDE SEQUENCE [LARGE SCALE GENOMIC DNA]</scope>
    <source>
        <tissue evidence="1">Blood</tissue>
    </source>
</reference>
<protein>
    <submittedName>
        <fullName evidence="1">Uncharacterized protein</fullName>
    </submittedName>
</protein>
<evidence type="ECO:0000313" key="1">
    <source>
        <dbReference type="EMBL" id="KAF1376322.1"/>
    </source>
</evidence>
<dbReference type="Proteomes" id="UP000465112">
    <property type="component" value="Unassembled WGS sequence"/>
</dbReference>
<name>A0A6A5EQJ1_PERFL</name>
<gene>
    <name evidence="1" type="ORF">PFLUV_G00210300</name>
</gene>
<sequence>MEPAWADIDTLREEIARRLMVDSENLNELCHCCGEINTGESDTLEAPMDHWNVPMWMRTFGVLHAHHQHKCS</sequence>
<dbReference type="EMBL" id="VHII01000018">
    <property type="protein sequence ID" value="KAF1376322.1"/>
    <property type="molecule type" value="Genomic_DNA"/>
</dbReference>
<evidence type="ECO:0000313" key="2">
    <source>
        <dbReference type="Proteomes" id="UP000465112"/>
    </source>
</evidence>
<dbReference type="AlphaFoldDB" id="A0A6A5EQJ1"/>